<keyword evidence="12" id="KW-1185">Reference proteome</keyword>
<dbReference type="Pfam" id="PF04607">
    <property type="entry name" value="RelA_SpoT"/>
    <property type="match status" value="1"/>
</dbReference>
<dbReference type="InterPro" id="IPR043519">
    <property type="entry name" value="NT_sf"/>
</dbReference>
<evidence type="ECO:0000313" key="12">
    <source>
        <dbReference type="Proteomes" id="UP000321491"/>
    </source>
</evidence>
<dbReference type="SUPFAM" id="SSF81301">
    <property type="entry name" value="Nucleotidyltransferase"/>
    <property type="match status" value="1"/>
</dbReference>
<evidence type="ECO:0000256" key="2">
    <source>
        <dbReference type="ARBA" id="ARBA00007476"/>
    </source>
</evidence>
<keyword evidence="6" id="KW-0547">Nucleotide-binding</keyword>
<comment type="pathway">
    <text evidence="1">Purine metabolism; ppGpp biosynthesis; ppGpp from GTP: step 1/2.</text>
</comment>
<evidence type="ECO:0000256" key="5">
    <source>
        <dbReference type="ARBA" id="ARBA00022679"/>
    </source>
</evidence>
<dbReference type="GO" id="GO:0005525">
    <property type="term" value="F:GTP binding"/>
    <property type="evidence" value="ECO:0007669"/>
    <property type="project" value="UniProtKB-KW"/>
</dbReference>
<dbReference type="UniPathway" id="UPA00908">
    <property type="reaction ID" value="UER00884"/>
</dbReference>
<dbReference type="AlphaFoldDB" id="A0A511UVQ4"/>
<dbReference type="FunFam" id="3.30.460.10:FF:000012">
    <property type="entry name" value="GTP pyrophosphokinase YjbM"/>
    <property type="match status" value="1"/>
</dbReference>
<dbReference type="OrthoDB" id="9789634at2"/>
<name>A0A511UVQ4_9BACI</name>
<comment type="caution">
    <text evidence="11">The sequence shown here is derived from an EMBL/GenBank/DDBJ whole genome shotgun (WGS) entry which is preliminary data.</text>
</comment>
<comment type="subunit">
    <text evidence="3">Homotetramer.</text>
</comment>
<keyword evidence="7 11" id="KW-0418">Kinase</keyword>
<dbReference type="Proteomes" id="UP000321491">
    <property type="component" value="Unassembled WGS sequence"/>
</dbReference>
<proteinExistence type="inferred from homology"/>
<evidence type="ECO:0000256" key="7">
    <source>
        <dbReference type="ARBA" id="ARBA00022777"/>
    </source>
</evidence>
<dbReference type="GO" id="GO:0015970">
    <property type="term" value="P:guanosine tetraphosphate biosynthetic process"/>
    <property type="evidence" value="ECO:0007669"/>
    <property type="project" value="UniProtKB-UniPathway"/>
</dbReference>
<gene>
    <name evidence="11" type="ORF">CQU01_08920</name>
</gene>
<evidence type="ECO:0000256" key="3">
    <source>
        <dbReference type="ARBA" id="ARBA00011881"/>
    </source>
</evidence>
<dbReference type="Gene3D" id="1.10.287.860">
    <property type="entry name" value="Nucleotidyltransferase"/>
    <property type="match status" value="1"/>
</dbReference>
<keyword evidence="9" id="KW-0342">GTP-binding</keyword>
<reference evidence="11 12" key="1">
    <citation type="submission" date="2019-07" db="EMBL/GenBank/DDBJ databases">
        <title>Whole genome shotgun sequence of Cerasibacillus quisquiliarum NBRC 102429.</title>
        <authorList>
            <person name="Hosoyama A."/>
            <person name="Uohara A."/>
            <person name="Ohji S."/>
            <person name="Ichikawa N."/>
        </authorList>
    </citation>
    <scope>NUCLEOTIDE SEQUENCE [LARGE SCALE GENOMIC DNA]</scope>
    <source>
        <strain evidence="11 12">NBRC 102429</strain>
    </source>
</reference>
<dbReference type="PANTHER" id="PTHR47837">
    <property type="entry name" value="GTP PYROPHOSPHOKINASE YJBM"/>
    <property type="match status" value="1"/>
</dbReference>
<feature type="domain" description="RelA/SpoT" evidence="10">
    <location>
        <begin position="42"/>
        <end position="162"/>
    </location>
</feature>
<evidence type="ECO:0000259" key="10">
    <source>
        <dbReference type="SMART" id="SM00954"/>
    </source>
</evidence>
<dbReference type="GO" id="GO:0008728">
    <property type="term" value="F:GTP diphosphokinase activity"/>
    <property type="evidence" value="ECO:0007669"/>
    <property type="project" value="UniProtKB-EC"/>
</dbReference>
<dbReference type="CDD" id="cd05399">
    <property type="entry name" value="NT_Rel-Spo_like"/>
    <property type="match status" value="1"/>
</dbReference>
<protein>
    <recommendedName>
        <fullName evidence="4">GTP diphosphokinase</fullName>
        <ecNumber evidence="4">2.7.6.5</ecNumber>
    </recommendedName>
</protein>
<dbReference type="EC" id="2.7.6.5" evidence="4"/>
<dbReference type="InterPro" id="IPR007685">
    <property type="entry name" value="RelA_SpoT"/>
</dbReference>
<keyword evidence="8" id="KW-0067">ATP-binding</keyword>
<evidence type="ECO:0000256" key="6">
    <source>
        <dbReference type="ARBA" id="ARBA00022741"/>
    </source>
</evidence>
<dbReference type="EMBL" id="BJXW01000009">
    <property type="protein sequence ID" value="GEN30654.1"/>
    <property type="molecule type" value="Genomic_DNA"/>
</dbReference>
<dbReference type="SMART" id="SM00954">
    <property type="entry name" value="RelA_SpoT"/>
    <property type="match status" value="1"/>
</dbReference>
<dbReference type="GO" id="GO:0005524">
    <property type="term" value="F:ATP binding"/>
    <property type="evidence" value="ECO:0007669"/>
    <property type="project" value="UniProtKB-KW"/>
</dbReference>
<sequence>MNWGAILAPYAQVVEELKVKLKGMRIQFEYESRHSPIEFITGRVKPVQSILEKAERKQIPLNKIEEIQDIAGVRVVCPFVEDIYMVVDMIRERKDLKIVAEKDYIEKNKESGYRSYHIIVEYPVETIHGMKEVLAEIQIRTLAMNFWATNEHSLNYKYKGSIPEKIKARLKMAAEAAFMLDEEMSKIRDEVQEAQRLFYQK</sequence>
<dbReference type="PANTHER" id="PTHR47837:SF1">
    <property type="entry name" value="GTP PYROPHOSPHOKINASE YJBM"/>
    <property type="match status" value="1"/>
</dbReference>
<evidence type="ECO:0000256" key="1">
    <source>
        <dbReference type="ARBA" id="ARBA00004976"/>
    </source>
</evidence>
<dbReference type="GO" id="GO:0016301">
    <property type="term" value="F:kinase activity"/>
    <property type="evidence" value="ECO:0007669"/>
    <property type="project" value="UniProtKB-KW"/>
</dbReference>
<dbReference type="RefSeq" id="WP_146936117.1">
    <property type="nucleotide sequence ID" value="NZ_BJXW01000009.1"/>
</dbReference>
<keyword evidence="5" id="KW-0808">Transferase</keyword>
<evidence type="ECO:0000256" key="4">
    <source>
        <dbReference type="ARBA" id="ARBA00013251"/>
    </source>
</evidence>
<evidence type="ECO:0000256" key="9">
    <source>
        <dbReference type="ARBA" id="ARBA00023134"/>
    </source>
</evidence>
<dbReference type="Gene3D" id="3.30.460.10">
    <property type="entry name" value="Beta Polymerase, domain 2"/>
    <property type="match status" value="1"/>
</dbReference>
<dbReference type="InterPro" id="IPR052366">
    <property type="entry name" value="GTP_Pyrophosphokinase"/>
</dbReference>
<evidence type="ECO:0000256" key="8">
    <source>
        <dbReference type="ARBA" id="ARBA00022840"/>
    </source>
</evidence>
<organism evidence="11 12">
    <name type="scientific">Cerasibacillus quisquiliarum</name>
    <dbReference type="NCBI Taxonomy" id="227865"/>
    <lineage>
        <taxon>Bacteria</taxon>
        <taxon>Bacillati</taxon>
        <taxon>Bacillota</taxon>
        <taxon>Bacilli</taxon>
        <taxon>Bacillales</taxon>
        <taxon>Bacillaceae</taxon>
        <taxon>Cerasibacillus</taxon>
    </lineage>
</organism>
<comment type="similarity">
    <text evidence="2">Belongs to the RelA/SpoT family.</text>
</comment>
<evidence type="ECO:0000313" key="11">
    <source>
        <dbReference type="EMBL" id="GEN30654.1"/>
    </source>
</evidence>
<accession>A0A511UVQ4</accession>